<dbReference type="EMBL" id="CP063189">
    <property type="protein sequence ID" value="WCZ31962.1"/>
    <property type="molecule type" value="Genomic_DNA"/>
</dbReference>
<dbReference type="InterPro" id="IPR014746">
    <property type="entry name" value="Gln_synth/guanido_kin_cat_dom"/>
</dbReference>
<feature type="domain" description="GS catalytic" evidence="7">
    <location>
        <begin position="115"/>
        <end position="445"/>
    </location>
</feature>
<dbReference type="Pfam" id="PF00120">
    <property type="entry name" value="Gln-synt_C"/>
    <property type="match status" value="1"/>
</dbReference>
<comment type="similarity">
    <text evidence="1 5 6">Belongs to the glutamine synthetase family.</text>
</comment>
<evidence type="ECO:0000256" key="6">
    <source>
        <dbReference type="RuleBase" id="RU000384"/>
    </source>
</evidence>
<gene>
    <name evidence="8" type="primary">glnA1</name>
    <name evidence="8" type="ORF">CMASS_02515</name>
</gene>
<dbReference type="SUPFAM" id="SSF55931">
    <property type="entry name" value="Glutamine synthetase/guanido kinase"/>
    <property type="match status" value="1"/>
</dbReference>
<keyword evidence="4" id="KW-0067">ATP-binding</keyword>
<dbReference type="Gene3D" id="3.10.20.70">
    <property type="entry name" value="Glutamine synthetase, N-terminal domain"/>
    <property type="match status" value="1"/>
</dbReference>
<dbReference type="EC" id="6.3.1.2" evidence="8"/>
<dbReference type="PROSITE" id="PS51987">
    <property type="entry name" value="GS_CATALYTIC"/>
    <property type="match status" value="1"/>
</dbReference>
<evidence type="ECO:0000259" key="7">
    <source>
        <dbReference type="PROSITE" id="PS51987"/>
    </source>
</evidence>
<evidence type="ECO:0000313" key="8">
    <source>
        <dbReference type="EMBL" id="WCZ31962.1"/>
    </source>
</evidence>
<keyword evidence="3" id="KW-0547">Nucleotide-binding</keyword>
<evidence type="ECO:0000256" key="3">
    <source>
        <dbReference type="ARBA" id="ARBA00022741"/>
    </source>
</evidence>
<dbReference type="PANTHER" id="PTHR43785">
    <property type="entry name" value="GAMMA-GLUTAMYLPUTRESCINE SYNTHETASE"/>
    <property type="match status" value="1"/>
</dbReference>
<organism evidence="8 9">
    <name type="scientific">Corynebacterium massiliense DSM 45435</name>
    <dbReference type="NCBI Taxonomy" id="1121364"/>
    <lineage>
        <taxon>Bacteria</taxon>
        <taxon>Bacillati</taxon>
        <taxon>Actinomycetota</taxon>
        <taxon>Actinomycetes</taxon>
        <taxon>Mycobacteriales</taxon>
        <taxon>Corynebacteriaceae</taxon>
        <taxon>Corynebacterium</taxon>
    </lineage>
</organism>
<evidence type="ECO:0000256" key="2">
    <source>
        <dbReference type="ARBA" id="ARBA00022598"/>
    </source>
</evidence>
<dbReference type="GO" id="GO:0004356">
    <property type="term" value="F:glutamine synthetase activity"/>
    <property type="evidence" value="ECO:0007669"/>
    <property type="project" value="UniProtKB-EC"/>
</dbReference>
<sequence length="445" mass="48935">MNTSLTTDQSTQTEIAHNIFTFIATCDFSARTKGRAMASKVFTDTSSVGWVPANLGIGPLGHIVDDLPYGASGDLRLLADASSRATITGIPGQADLDYCFGNIVNTDGSPWESCSRTFLNNTVRTLRDKYGITFTAAFEHEFVERATTRYPHPFSFSNFMSAEPVSSTLFKVLEDAGVEPECWLPEYAQHQYELTMKPAEPVVAADRALLLRDITTNVYRAFDREVTFTPVTHPEKGGSGVHIHYGLYAENGDSLAFDADRPGRVSKLAGVFNAGIIKYAPELTAIFAPLTVSYLRLKPDNWSTARAFCGLQNRESLVRVCPTNEIGGKDPAQQLHFEFRGADAGANPWLLLGVILRAGLAGLDEGLDPVDIVEGELDLEDDHSELAKLPETLSEALDVFEASETVRSWFAPAFSDTYLKVKRDEVEQLRGKSFEEQCDIYAAVY</sequence>
<dbReference type="InterPro" id="IPR008147">
    <property type="entry name" value="Gln_synt_N"/>
</dbReference>
<keyword evidence="9" id="KW-1185">Reference proteome</keyword>
<protein>
    <submittedName>
        <fullName evidence="8">Glutamine synthetase</fullName>
        <ecNumber evidence="8">6.3.1.2</ecNumber>
    </submittedName>
</protein>
<evidence type="ECO:0000256" key="1">
    <source>
        <dbReference type="ARBA" id="ARBA00009897"/>
    </source>
</evidence>
<dbReference type="Pfam" id="PF16952">
    <property type="entry name" value="Gln-synt_N_2"/>
    <property type="match status" value="1"/>
</dbReference>
<accession>A0ABY7U8F2</accession>
<proteinExistence type="inferred from homology"/>
<evidence type="ECO:0000313" key="9">
    <source>
        <dbReference type="Proteomes" id="UP001220064"/>
    </source>
</evidence>
<reference evidence="8 9" key="1">
    <citation type="submission" date="2020-10" db="EMBL/GenBank/DDBJ databases">
        <title>Complete genome sequence of Corynebacterium massiliense DSM 45435, type strain of Corynebacterium massiliense.</title>
        <authorList>
            <person name="Busche T."/>
            <person name="Kalinowski J."/>
            <person name="Ruckert C."/>
        </authorList>
    </citation>
    <scope>NUCLEOTIDE SEQUENCE [LARGE SCALE GENOMIC DNA]</scope>
    <source>
        <strain evidence="8 9">DSM 45435</strain>
    </source>
</reference>
<dbReference type="Proteomes" id="UP001220064">
    <property type="component" value="Chromosome"/>
</dbReference>
<dbReference type="Gene3D" id="3.30.590.10">
    <property type="entry name" value="Glutamine synthetase/guanido kinase, catalytic domain"/>
    <property type="match status" value="1"/>
</dbReference>
<evidence type="ECO:0000256" key="4">
    <source>
        <dbReference type="ARBA" id="ARBA00022840"/>
    </source>
</evidence>
<dbReference type="RefSeq" id="WP_022862609.1">
    <property type="nucleotide sequence ID" value="NZ_ATVG01000003.1"/>
</dbReference>
<dbReference type="InterPro" id="IPR036651">
    <property type="entry name" value="Gln_synt_N_sf"/>
</dbReference>
<dbReference type="InterPro" id="IPR008146">
    <property type="entry name" value="Gln_synth_cat_dom"/>
</dbReference>
<evidence type="ECO:0000256" key="5">
    <source>
        <dbReference type="PROSITE-ProRule" id="PRU01331"/>
    </source>
</evidence>
<dbReference type="PANTHER" id="PTHR43785:SF12">
    <property type="entry name" value="TYPE-1 GLUTAMINE SYNTHETASE 2"/>
    <property type="match status" value="1"/>
</dbReference>
<name>A0ABY7U8F2_9CORY</name>
<keyword evidence="2 8" id="KW-0436">Ligase</keyword>
<dbReference type="SMART" id="SM01230">
    <property type="entry name" value="Gln-synt_C"/>
    <property type="match status" value="1"/>
</dbReference>